<evidence type="ECO:0000256" key="1">
    <source>
        <dbReference type="ARBA" id="ARBA00022676"/>
    </source>
</evidence>
<dbReference type="EMBL" id="QGGW01000004">
    <property type="protein sequence ID" value="PWK60539.1"/>
    <property type="molecule type" value="Genomic_DNA"/>
</dbReference>
<evidence type="ECO:0000313" key="4">
    <source>
        <dbReference type="EMBL" id="PWK60539.1"/>
    </source>
</evidence>
<dbReference type="RefSeq" id="WP_109667840.1">
    <property type="nucleotide sequence ID" value="NZ_QGGW01000004.1"/>
</dbReference>
<keyword evidence="5" id="KW-1185">Reference proteome</keyword>
<sequence>MCFSIPAQVTVTQIAILGTVGLPARYGGFETLADELVRAASMRAQSHCLTVWCSAPQAGANRLDKFQGARLRYLPLRANGAQSIPYDALSLWQAARSGHATALLLGVSGASALPLIRATSRMRIITHLDGLEWRRPKWGRVARRILERSEAMAVRWSHAVIADNPEIAAHVRARYGVEAVQIAYGHERAQAVPPADICDLALPPSYALALARAEPENNLETILAAFATLPPRPPLVMIANWQATPHGRALRARYGDHPHIRLLDAEYDAGRLHAIRARATLYIHGHSAGGTNPSLVEMMGFGLPVAAWDCGFNRATTDNAAAYFDSPDALRALIPVLSDPRLAHGMGAEMRAIARRRYRWADVTAAYFDLLGL</sequence>
<gene>
    <name evidence="4" type="ORF">C7455_104176</name>
</gene>
<comment type="caution">
    <text evidence="4">The sequence shown here is derived from an EMBL/GenBank/DDBJ whole genome shotgun (WGS) entry which is preliminary data.</text>
</comment>
<feature type="domain" description="DUF1972" evidence="3">
    <location>
        <begin position="13"/>
        <end position="187"/>
    </location>
</feature>
<evidence type="ECO:0000256" key="2">
    <source>
        <dbReference type="ARBA" id="ARBA00022679"/>
    </source>
</evidence>
<dbReference type="SUPFAM" id="SSF53756">
    <property type="entry name" value="UDP-Glycosyltransferase/glycogen phosphorylase"/>
    <property type="match status" value="1"/>
</dbReference>
<dbReference type="OrthoDB" id="9792269at2"/>
<evidence type="ECO:0000259" key="3">
    <source>
        <dbReference type="Pfam" id="PF09314"/>
    </source>
</evidence>
<organism evidence="4 5">
    <name type="scientific">Roseicyclus mahoneyensis</name>
    <dbReference type="NCBI Taxonomy" id="164332"/>
    <lineage>
        <taxon>Bacteria</taxon>
        <taxon>Pseudomonadati</taxon>
        <taxon>Pseudomonadota</taxon>
        <taxon>Alphaproteobacteria</taxon>
        <taxon>Rhodobacterales</taxon>
        <taxon>Roseobacteraceae</taxon>
        <taxon>Roseicyclus</taxon>
    </lineage>
</organism>
<protein>
    <submittedName>
        <fullName evidence="4">Glycosyltransferase involved in cell wall biosynthesis</fullName>
    </submittedName>
</protein>
<proteinExistence type="predicted"/>
<dbReference type="Pfam" id="PF09314">
    <property type="entry name" value="DUF1972"/>
    <property type="match status" value="1"/>
</dbReference>
<name>A0A316GZG7_9RHOB</name>
<dbReference type="AlphaFoldDB" id="A0A316GZG7"/>
<dbReference type="PANTHER" id="PTHR12526:SF510">
    <property type="entry name" value="D-INOSITOL 3-PHOSPHATE GLYCOSYLTRANSFERASE"/>
    <property type="match status" value="1"/>
</dbReference>
<dbReference type="Proteomes" id="UP000245708">
    <property type="component" value="Unassembled WGS sequence"/>
</dbReference>
<dbReference type="Gene3D" id="3.40.50.2000">
    <property type="entry name" value="Glycogen Phosphorylase B"/>
    <property type="match status" value="2"/>
</dbReference>
<dbReference type="GO" id="GO:0016757">
    <property type="term" value="F:glycosyltransferase activity"/>
    <property type="evidence" value="ECO:0007669"/>
    <property type="project" value="UniProtKB-KW"/>
</dbReference>
<dbReference type="InterPro" id="IPR015393">
    <property type="entry name" value="DUF1972"/>
</dbReference>
<evidence type="ECO:0000313" key="5">
    <source>
        <dbReference type="Proteomes" id="UP000245708"/>
    </source>
</evidence>
<accession>A0A316GZG7</accession>
<keyword evidence="2 4" id="KW-0808">Transferase</keyword>
<keyword evidence="1" id="KW-0328">Glycosyltransferase</keyword>
<dbReference type="PANTHER" id="PTHR12526">
    <property type="entry name" value="GLYCOSYLTRANSFERASE"/>
    <property type="match status" value="1"/>
</dbReference>
<reference evidence="4 5" key="1">
    <citation type="submission" date="2018-05" db="EMBL/GenBank/DDBJ databases">
        <title>Genomic Encyclopedia of Type Strains, Phase IV (KMG-IV): sequencing the most valuable type-strain genomes for metagenomic binning, comparative biology and taxonomic classification.</title>
        <authorList>
            <person name="Goeker M."/>
        </authorList>
    </citation>
    <scope>NUCLEOTIDE SEQUENCE [LARGE SCALE GENOMIC DNA]</scope>
    <source>
        <strain evidence="4 5">DSM 16097</strain>
    </source>
</reference>